<evidence type="ECO:0000256" key="3">
    <source>
        <dbReference type="ARBA" id="ARBA00022553"/>
    </source>
</evidence>
<dbReference type="Pfam" id="PF16197">
    <property type="entry name" value="KAsynt_C_assoc"/>
    <property type="match status" value="1"/>
</dbReference>
<dbReference type="SUPFAM" id="SSF51735">
    <property type="entry name" value="NAD(P)-binding Rossmann-fold domains"/>
    <property type="match status" value="2"/>
</dbReference>
<feature type="compositionally biased region" description="Low complexity" evidence="8">
    <location>
        <begin position="848"/>
        <end position="863"/>
    </location>
</feature>
<reference evidence="11 12" key="1">
    <citation type="submission" date="2020-03" db="EMBL/GenBank/DDBJ databases">
        <title>Draft genome of Streptomyces sp. ventii, isolated from the Axial Seamount in the Pacific Ocean, and resequencing of the two type strains Streptomyces lonarensis strain NCL 716 and Streptomyces bohaiensis strain 11A07.</title>
        <authorList>
            <person name="Loughran R.M."/>
            <person name="Pfannmuller K.M."/>
            <person name="Wasson B.J."/>
            <person name="Deadmond M.C."/>
            <person name="Paddock B.E."/>
            <person name="Koyack M.J."/>
            <person name="Gallegos D.A."/>
            <person name="Mitchell E.A."/>
            <person name="Ushijima B."/>
            <person name="Saw J.H."/>
            <person name="Mcphail K.L."/>
            <person name="Videau P."/>
        </authorList>
    </citation>
    <scope>NUCLEOTIDE SEQUENCE [LARGE SCALE GENOMIC DNA]</scope>
    <source>
        <strain evidence="12">5675061</strain>
    </source>
</reference>
<dbReference type="SMART" id="SM01294">
    <property type="entry name" value="PKS_PP_betabranch"/>
    <property type="match status" value="1"/>
</dbReference>
<feature type="compositionally biased region" description="Basic and acidic residues" evidence="8">
    <location>
        <begin position="1459"/>
        <end position="1475"/>
    </location>
</feature>
<feature type="region of interest" description="Disordered" evidence="8">
    <location>
        <begin position="1459"/>
        <end position="1487"/>
    </location>
</feature>
<dbReference type="RefSeq" id="WP_167934061.1">
    <property type="nucleotide sequence ID" value="NZ_JAAVJB010000118.1"/>
</dbReference>
<dbReference type="CDD" id="cd08952">
    <property type="entry name" value="KR_1_SDR_x"/>
    <property type="match status" value="1"/>
</dbReference>
<dbReference type="SMART" id="SM00825">
    <property type="entry name" value="PKS_KS"/>
    <property type="match status" value="1"/>
</dbReference>
<evidence type="ECO:0000256" key="8">
    <source>
        <dbReference type="SAM" id="MobiDB-lite"/>
    </source>
</evidence>
<dbReference type="InterPro" id="IPR013968">
    <property type="entry name" value="PKS_KR"/>
</dbReference>
<dbReference type="SMART" id="SM00827">
    <property type="entry name" value="PKS_AT"/>
    <property type="match status" value="1"/>
</dbReference>
<name>A0ABX1AMQ0_9ACTN</name>
<evidence type="ECO:0000256" key="4">
    <source>
        <dbReference type="ARBA" id="ARBA00022679"/>
    </source>
</evidence>
<protein>
    <submittedName>
        <fullName evidence="11">SDR family NAD(P)-dependent oxidoreductase</fullName>
    </submittedName>
</protein>
<proteinExistence type="predicted"/>
<dbReference type="NCBIfam" id="NF045894">
    <property type="entry name" value="PKS_plus_SDR"/>
    <property type="match status" value="1"/>
</dbReference>
<gene>
    <name evidence="11" type="ORF">HCJ92_14815</name>
</gene>
<dbReference type="Gene3D" id="6.10.140.1830">
    <property type="match status" value="1"/>
</dbReference>
<dbReference type="InterPro" id="IPR036291">
    <property type="entry name" value="NAD(P)-bd_dom_sf"/>
</dbReference>
<dbReference type="SMART" id="SM00822">
    <property type="entry name" value="PKS_KR"/>
    <property type="match status" value="1"/>
</dbReference>
<evidence type="ECO:0000256" key="5">
    <source>
        <dbReference type="ARBA" id="ARBA00023194"/>
    </source>
</evidence>
<dbReference type="SMART" id="SM00823">
    <property type="entry name" value="PKS_PP"/>
    <property type="match status" value="1"/>
</dbReference>
<dbReference type="EMBL" id="JAAVJB010000118">
    <property type="protein sequence ID" value="NJP67540.1"/>
    <property type="molecule type" value="Genomic_DNA"/>
</dbReference>
<dbReference type="Gene3D" id="3.40.47.10">
    <property type="match status" value="1"/>
</dbReference>
<dbReference type="InterPro" id="IPR036736">
    <property type="entry name" value="ACP-like_sf"/>
</dbReference>
<dbReference type="InterPro" id="IPR015083">
    <property type="entry name" value="NorB/c/GfsB-D-like_docking"/>
</dbReference>
<keyword evidence="2" id="KW-0596">Phosphopantetheine</keyword>
<accession>A0ABX1AMQ0</accession>
<dbReference type="InterPro" id="IPR020841">
    <property type="entry name" value="PKS_Beta-ketoAc_synthase_dom"/>
</dbReference>
<dbReference type="Gene3D" id="3.40.50.720">
    <property type="entry name" value="NAD(P)-binding Rossmann-like Domain"/>
    <property type="match status" value="1"/>
</dbReference>
<dbReference type="Pfam" id="PF18369">
    <property type="entry name" value="PKS_DE"/>
    <property type="match status" value="1"/>
</dbReference>
<dbReference type="Pfam" id="PF08990">
    <property type="entry name" value="Docking"/>
    <property type="match status" value="1"/>
</dbReference>
<dbReference type="Pfam" id="PF00550">
    <property type="entry name" value="PP-binding"/>
    <property type="match status" value="1"/>
</dbReference>
<dbReference type="Pfam" id="PF00109">
    <property type="entry name" value="ketoacyl-synt"/>
    <property type="match status" value="1"/>
</dbReference>
<dbReference type="SUPFAM" id="SSF52151">
    <property type="entry name" value="FabD/lysophospholipase-like"/>
    <property type="match status" value="1"/>
</dbReference>
<dbReference type="PROSITE" id="PS52004">
    <property type="entry name" value="KS3_2"/>
    <property type="match status" value="1"/>
</dbReference>
<dbReference type="InterPro" id="IPR014030">
    <property type="entry name" value="Ketoacyl_synth_N"/>
</dbReference>
<dbReference type="Pfam" id="PF00698">
    <property type="entry name" value="Acyl_transf_1"/>
    <property type="match status" value="1"/>
</dbReference>
<dbReference type="InterPro" id="IPR050091">
    <property type="entry name" value="PKS_NRPS_Biosynth_Enz"/>
</dbReference>
<dbReference type="InterPro" id="IPR018201">
    <property type="entry name" value="Ketoacyl_synth_AS"/>
</dbReference>
<dbReference type="CDD" id="cd00833">
    <property type="entry name" value="PKS"/>
    <property type="match status" value="1"/>
</dbReference>
<dbReference type="PANTHER" id="PTHR43775">
    <property type="entry name" value="FATTY ACID SYNTHASE"/>
    <property type="match status" value="1"/>
</dbReference>
<dbReference type="Proteomes" id="UP000746503">
    <property type="component" value="Unassembled WGS sequence"/>
</dbReference>
<dbReference type="InterPro" id="IPR020806">
    <property type="entry name" value="PKS_PP-bd"/>
</dbReference>
<dbReference type="InterPro" id="IPR001227">
    <property type="entry name" value="Ac_transferase_dom_sf"/>
</dbReference>
<dbReference type="SUPFAM" id="SSF55048">
    <property type="entry name" value="Probable ACP-binding domain of malonyl-CoA ACP transacylase"/>
    <property type="match status" value="1"/>
</dbReference>
<evidence type="ECO:0000259" key="9">
    <source>
        <dbReference type="PROSITE" id="PS50075"/>
    </source>
</evidence>
<dbReference type="InterPro" id="IPR009081">
    <property type="entry name" value="PP-bd_ACP"/>
</dbReference>
<dbReference type="InterPro" id="IPR016036">
    <property type="entry name" value="Malonyl_transacylase_ACP-bd"/>
</dbReference>
<keyword evidence="5" id="KW-0045">Antibiotic biosynthesis</keyword>
<dbReference type="PROSITE" id="PS00606">
    <property type="entry name" value="KS3_1"/>
    <property type="match status" value="1"/>
</dbReference>
<sequence length="1658" mass="174026">MTNDDRLRDYLRRATADLHEAKRRLREVEDRSCEPIAVVAMGCRYPGGVTSPDELWQLIDEGRDAIGEFPADRGWDLDGIYDPEPGREGTTYVRNGGFLYDAGDFDAGFFGISPREAGRADPQERLLLELAWETLERARIRPASLKGSATGTFVGLMYHDYGGGSPGGSLASGHVAYRFGLEGPAVTLDTACSSSLVALHLACQSLRQRECSLALAGGAAVMATPDMFVHFSRQRGLSEDGRCRSFSATANGTGWSEGAGLLLLERLSDARRNGHPVLAVIRGSAVNQDGASNGQTAPNGPAQVRVIRSALSQAGLTPADIDVVEAHGTGTTLGDPIEAQALLATYGQGRPADRPLLLGSVKSNIGHPQAAAGVAGVIKMILAATRGTAPRTLHIDEPSSEVDWDAGRLRLLTEAEPWPDVAGRPRRAAVSSFGYSGTNAHLILETAEPDPAAAHTPAHQPSPQAAGPYAWPLSAATAAALPAQAERLRAHLDAGPDRQPQAVAHALATTRTAFEYRAVCVGDDLDGLRTALDDLVTGSPTDRVVTGRADVRGRNVFVFPGQGSQWPAMATELLAAESVFADSVRDCADALGEFTDWSLTGVLTGAADAPSLERVDVVQPALWAVMVSLAALWRSRGIEPDAVVGHSQGEIAAACVAGGLSLRDGARVVALRSRAIHATLAGKGGMLSVGLPADTVRPRLAEWSGRLSLAVDNGGGTVVVAGENAALDELADRLGKEGARCKRVAVDYASHSPQIEELRDRLLADLAPLRPGPLAVPMLSSVTGDWIRDGELTADYWFGNLRRTVEFGRAVASLTEQGHTAFVEISPHPVLGLSLQQILDPEADPEAADPTGADDAPAGEAGPATVVVGTLRRDDGGRRRFLTSLAELHVRGVSPDGTAAAPAAEPVELPTYAFQRRRYWDSGSPTGPAAAQGGARGADSAFWALVDEADLDGLSGALGLDPAALESVVPALATWRRREEDAATANSWRYRVTWNAVAEPARASRLSGHWLLLTPAGLSSAQLAVDPDAVTTALTARGAHVVRVEVGDQDRTALADLIAERSATAGEGPSGVLSLLALDREPHPEHSTLTRGTAATLRAVQALADAAIGAPLWCVTSGAVTTGRSQLPADPTQAAVWGIGTVLALDQPESWGGTVDLPPEPDSRALDRLCTVLAGLDHEDQAAVRPSGILARRLTRAPATATPGPRRDERAARHGTVLITGGTGALGSHLARRLAAGGTSHLILTSRRGAAAPGAEELAAELAASGATVAIEACDVTDRRELARVLGTVPADRPLTTVIHAAGELGEPTALPDLTVDAFAAVGRAKVAGAEHLDALLCDQDLDAFVLFSSGAAVWGTAGHAAYAAANARVEAVAERRRARGLAAASVAWGSWAGGGMVDETARDYLRSMGLNPMEPHRALDAWLLTTANPGADGHLVVADIDWTRFTPVYTLTRPRPLLRDLPDARPADDADTTDRAGTGADTGQEARNGLSRRLAGMTAPEQHRTLLGLVRDHAAVLLGHDDATEIEPRRSFKDLGFESATAVDLRNRLNRDTGLRLPPTAVFSHASPQALAAHLRTELLDDDRRPPVLEALERLEVGLAGLSPDDIERAGVTARLHALTTKLHEAGAQDNGTAIADELEEADADAVFDFIDREFGV</sequence>
<keyword evidence="3" id="KW-0597">Phosphoprotein</keyword>
<keyword evidence="12" id="KW-1185">Reference proteome</keyword>
<dbReference type="InterPro" id="IPR041618">
    <property type="entry name" value="PKS_DE"/>
</dbReference>
<feature type="region of interest" description="Disordered" evidence="8">
    <location>
        <begin position="843"/>
        <end position="863"/>
    </location>
</feature>
<dbReference type="SUPFAM" id="SSF47336">
    <property type="entry name" value="ACP-like"/>
    <property type="match status" value="1"/>
</dbReference>
<evidence type="ECO:0000259" key="10">
    <source>
        <dbReference type="PROSITE" id="PS52004"/>
    </source>
</evidence>
<dbReference type="SUPFAM" id="SSF101173">
    <property type="entry name" value="Docking domain B of the erythromycin polyketide synthase (DEBS)"/>
    <property type="match status" value="1"/>
</dbReference>
<feature type="domain" description="Carrier" evidence="9">
    <location>
        <begin position="1505"/>
        <end position="1580"/>
    </location>
</feature>
<dbReference type="InterPro" id="IPR036299">
    <property type="entry name" value="Polyketide_synth_docking_sf"/>
</dbReference>
<evidence type="ECO:0000256" key="6">
    <source>
        <dbReference type="ARBA" id="ARBA00023268"/>
    </source>
</evidence>
<dbReference type="InterPro" id="IPR014031">
    <property type="entry name" value="Ketoacyl_synth_C"/>
</dbReference>
<dbReference type="Pfam" id="PF02801">
    <property type="entry name" value="Ketoacyl-synt_C"/>
    <property type="match status" value="1"/>
</dbReference>
<dbReference type="InterPro" id="IPR057326">
    <property type="entry name" value="KR_dom"/>
</dbReference>
<evidence type="ECO:0000256" key="2">
    <source>
        <dbReference type="ARBA" id="ARBA00022450"/>
    </source>
</evidence>
<comment type="caution">
    <text evidence="11">The sequence shown here is derived from an EMBL/GenBank/DDBJ whole genome shotgun (WGS) entry which is preliminary data.</text>
</comment>
<dbReference type="InterPro" id="IPR016035">
    <property type="entry name" value="Acyl_Trfase/lysoPLipase"/>
</dbReference>
<keyword evidence="4" id="KW-0808">Transferase</keyword>
<dbReference type="PROSITE" id="PS50075">
    <property type="entry name" value="CARRIER"/>
    <property type="match status" value="1"/>
</dbReference>
<dbReference type="Gene3D" id="3.30.70.3290">
    <property type="match status" value="1"/>
</dbReference>
<dbReference type="InterPro" id="IPR014043">
    <property type="entry name" value="Acyl_transferase_dom"/>
</dbReference>
<keyword evidence="7" id="KW-0012">Acyltransferase</keyword>
<dbReference type="SUPFAM" id="SSF53901">
    <property type="entry name" value="Thiolase-like"/>
    <property type="match status" value="1"/>
</dbReference>
<evidence type="ECO:0000313" key="11">
    <source>
        <dbReference type="EMBL" id="NJP67540.1"/>
    </source>
</evidence>
<feature type="domain" description="Ketosynthase family 3 (KS3)" evidence="10">
    <location>
        <begin position="33"/>
        <end position="446"/>
    </location>
</feature>
<dbReference type="InterPro" id="IPR016039">
    <property type="entry name" value="Thiolase-like"/>
</dbReference>
<dbReference type="Gene3D" id="3.40.366.10">
    <property type="entry name" value="Malonyl-Coenzyme A Acyl Carrier Protein, domain 2"/>
    <property type="match status" value="1"/>
</dbReference>
<dbReference type="InterPro" id="IPR032821">
    <property type="entry name" value="PKS_assoc"/>
</dbReference>
<evidence type="ECO:0000256" key="7">
    <source>
        <dbReference type="ARBA" id="ARBA00023315"/>
    </source>
</evidence>
<dbReference type="PANTHER" id="PTHR43775:SF51">
    <property type="entry name" value="INACTIVE PHENOLPHTHIOCEROL SYNTHESIS POLYKETIDE SYNTHASE TYPE I PKS1-RELATED"/>
    <property type="match status" value="1"/>
</dbReference>
<evidence type="ECO:0000313" key="12">
    <source>
        <dbReference type="Proteomes" id="UP000746503"/>
    </source>
</evidence>
<organism evidence="11 12">
    <name type="scientific">Streptomyces spiramenti</name>
    <dbReference type="NCBI Taxonomy" id="2720606"/>
    <lineage>
        <taxon>Bacteria</taxon>
        <taxon>Bacillati</taxon>
        <taxon>Actinomycetota</taxon>
        <taxon>Actinomycetes</taxon>
        <taxon>Kitasatosporales</taxon>
        <taxon>Streptomycetaceae</taxon>
        <taxon>Streptomyces</taxon>
    </lineage>
</organism>
<comment type="cofactor">
    <cofactor evidence="1">
        <name>pantetheine 4'-phosphate</name>
        <dbReference type="ChEBI" id="CHEBI:47942"/>
    </cofactor>
</comment>
<dbReference type="Pfam" id="PF08659">
    <property type="entry name" value="KR"/>
    <property type="match status" value="1"/>
</dbReference>
<dbReference type="Gene3D" id="1.10.1200.10">
    <property type="entry name" value="ACP-like"/>
    <property type="match status" value="1"/>
</dbReference>
<keyword evidence="6" id="KW-0511">Multifunctional enzyme</keyword>
<evidence type="ECO:0000256" key="1">
    <source>
        <dbReference type="ARBA" id="ARBA00001957"/>
    </source>
</evidence>